<keyword evidence="1" id="KW-0812">Transmembrane</keyword>
<keyword evidence="3" id="KW-1185">Reference proteome</keyword>
<reference evidence="2" key="1">
    <citation type="submission" date="2019-03" db="EMBL/GenBank/DDBJ databases">
        <title>Long read genome sequence of the mycoparasitic Pythium oligandrum ATCC 38472 isolated from sugarbeet rhizosphere.</title>
        <authorList>
            <person name="Gaulin E."/>
        </authorList>
    </citation>
    <scope>NUCLEOTIDE SEQUENCE</scope>
    <source>
        <strain evidence="2">ATCC 38472_TT</strain>
    </source>
</reference>
<feature type="transmembrane region" description="Helical" evidence="1">
    <location>
        <begin position="344"/>
        <end position="363"/>
    </location>
</feature>
<feature type="transmembrane region" description="Helical" evidence="1">
    <location>
        <begin position="250"/>
        <end position="271"/>
    </location>
</feature>
<feature type="transmembrane region" description="Helical" evidence="1">
    <location>
        <begin position="111"/>
        <end position="128"/>
    </location>
</feature>
<accession>A0A8K1C6M5</accession>
<comment type="caution">
    <text evidence="2">The sequence shown here is derived from an EMBL/GenBank/DDBJ whole genome shotgun (WGS) entry which is preliminary data.</text>
</comment>
<proteinExistence type="predicted"/>
<name>A0A8K1C6M5_PYTOL</name>
<evidence type="ECO:0000313" key="2">
    <source>
        <dbReference type="EMBL" id="TMW57517.1"/>
    </source>
</evidence>
<feature type="transmembrane region" description="Helical" evidence="1">
    <location>
        <begin position="63"/>
        <end position="85"/>
    </location>
</feature>
<gene>
    <name evidence="2" type="ORF">Poli38472_003442</name>
</gene>
<dbReference type="Proteomes" id="UP000794436">
    <property type="component" value="Unassembled WGS sequence"/>
</dbReference>
<feature type="transmembrane region" description="Helical" evidence="1">
    <location>
        <begin position="283"/>
        <end position="303"/>
    </location>
</feature>
<keyword evidence="1" id="KW-1133">Transmembrane helix</keyword>
<sequence>MLLLRYDVIKLLLGTYDFWFFTVVNTATCVLLGRGFSDARVCVSVLLWIGNLHSSFVDANTRLACYLIMASLFTAALELLIMLSIESTLIKGWASMYLFTYSGHEVFSKNVLSNGLTSMLILLLRNVYRRHMELTQQKKLGCQLLRCINYRARVQFAACSGDKAPSYGNNIEYNGCYLKSGVDTNIAFPVVSMAYVRVQQRFNAMHTFFPIDWHSGLWPLWSRVALWLLGITGLALPTAVFITYPSSHGILLAIVGLVCTLLFVGIFFGLYQRELFRHLTLTFDFLFLSCQLSLGLLSVAWLFRWDARALPLVAMWLWLHWVITIDALTPCLQHKIGFCTRTHVLPVLLLFLAAQLAIASEVLMLDHWGLHDRVIVALAFGLEIRVLPFFFSRLLTTFLWSGRLAWRAAHASAQDMTVVLGRVGYKYFHLDTEAIKSESTPMTSVMPAS</sequence>
<dbReference type="AlphaFoldDB" id="A0A8K1C6M5"/>
<organism evidence="2 3">
    <name type="scientific">Pythium oligandrum</name>
    <name type="common">Mycoparasitic fungus</name>
    <dbReference type="NCBI Taxonomy" id="41045"/>
    <lineage>
        <taxon>Eukaryota</taxon>
        <taxon>Sar</taxon>
        <taxon>Stramenopiles</taxon>
        <taxon>Oomycota</taxon>
        <taxon>Peronosporomycetes</taxon>
        <taxon>Pythiales</taxon>
        <taxon>Pythiaceae</taxon>
        <taxon>Pythium</taxon>
    </lineage>
</organism>
<protein>
    <submittedName>
        <fullName evidence="2">Uncharacterized protein</fullName>
    </submittedName>
</protein>
<feature type="transmembrane region" description="Helical" evidence="1">
    <location>
        <begin position="224"/>
        <end position="244"/>
    </location>
</feature>
<keyword evidence="1" id="KW-0472">Membrane</keyword>
<evidence type="ECO:0000313" key="3">
    <source>
        <dbReference type="Proteomes" id="UP000794436"/>
    </source>
</evidence>
<feature type="transmembrane region" description="Helical" evidence="1">
    <location>
        <begin position="309"/>
        <end position="332"/>
    </location>
</feature>
<feature type="transmembrane region" description="Helical" evidence="1">
    <location>
        <begin position="375"/>
        <end position="400"/>
    </location>
</feature>
<evidence type="ECO:0000256" key="1">
    <source>
        <dbReference type="SAM" id="Phobius"/>
    </source>
</evidence>
<dbReference type="OrthoDB" id="123265at2759"/>
<dbReference type="EMBL" id="SPLM01000144">
    <property type="protein sequence ID" value="TMW57517.1"/>
    <property type="molecule type" value="Genomic_DNA"/>
</dbReference>